<dbReference type="PANTHER" id="PTHR43798:SF31">
    <property type="entry name" value="AB HYDROLASE SUPERFAMILY PROTEIN YCLE"/>
    <property type="match status" value="1"/>
</dbReference>
<dbReference type="GO" id="GO:0016020">
    <property type="term" value="C:membrane"/>
    <property type="evidence" value="ECO:0007669"/>
    <property type="project" value="TreeGrafter"/>
</dbReference>
<protein>
    <submittedName>
        <fullName evidence="3">Alpha/beta hydrolase</fullName>
    </submittedName>
</protein>
<gene>
    <name evidence="3" type="ORF">DQG23_27930</name>
</gene>
<dbReference type="Gene3D" id="3.40.50.1820">
    <property type="entry name" value="alpha/beta hydrolase"/>
    <property type="match status" value="1"/>
</dbReference>
<dbReference type="EMBL" id="QMFB01000020">
    <property type="protein sequence ID" value="RAV16671.1"/>
    <property type="molecule type" value="Genomic_DNA"/>
</dbReference>
<keyword evidence="4" id="KW-1185">Reference proteome</keyword>
<dbReference type="PANTHER" id="PTHR43798">
    <property type="entry name" value="MONOACYLGLYCEROL LIPASE"/>
    <property type="match status" value="1"/>
</dbReference>
<dbReference type="InterPro" id="IPR029058">
    <property type="entry name" value="AB_hydrolase_fold"/>
</dbReference>
<name>A0A329M9K8_9BACL</name>
<dbReference type="RefSeq" id="WP_113034331.1">
    <property type="nucleotide sequence ID" value="NZ_QMFB01000020.1"/>
</dbReference>
<evidence type="ECO:0000256" key="1">
    <source>
        <dbReference type="ARBA" id="ARBA00022801"/>
    </source>
</evidence>
<comment type="caution">
    <text evidence="3">The sequence shown here is derived from an EMBL/GenBank/DDBJ whole genome shotgun (WGS) entry which is preliminary data.</text>
</comment>
<evidence type="ECO:0000259" key="2">
    <source>
        <dbReference type="Pfam" id="PF00561"/>
    </source>
</evidence>
<dbReference type="AlphaFoldDB" id="A0A329M9K8"/>
<proteinExistence type="predicted"/>
<reference evidence="3 4" key="1">
    <citation type="journal article" date="2009" name="Int. J. Syst. Evol. Microbiol.">
        <title>Paenibacillus contaminans sp. nov., isolated from a contaminated laboratory plate.</title>
        <authorList>
            <person name="Chou J.H."/>
            <person name="Lee J.H."/>
            <person name="Lin M.C."/>
            <person name="Chang P.S."/>
            <person name="Arun A.B."/>
            <person name="Young C.C."/>
            <person name="Chen W.M."/>
        </authorList>
    </citation>
    <scope>NUCLEOTIDE SEQUENCE [LARGE SCALE GENOMIC DNA]</scope>
    <source>
        <strain evidence="3 4">CKOBP-6</strain>
    </source>
</reference>
<sequence length="282" mass="32040">MSTVWEVKMISTFRGIFEVFVTGEGDPIGVTHYYSAFTKRGYYFADRFAGLGKVILINLKECGNSDRIVDECELDMNETIEDLEAIRAALGYQKWSFAGHSTGGMLGLIYAIRHGGSLNKLIAAGAAASNRYMESKHSMYCRDNPQNTRLREIFSILQSDDTSNELKGKAAREWTEMSLHHPERWDEYFSKPSSGRTVQKRLDYYNKSLSSFDIRDSLPFIETPTLVLCGKYDAQCPLASSEEIHRLIPGSTLHVFEDSNHCPHLEEPETFIETIKAFFMLK</sequence>
<dbReference type="Gene3D" id="6.10.140.700">
    <property type="match status" value="1"/>
</dbReference>
<evidence type="ECO:0000313" key="4">
    <source>
        <dbReference type="Proteomes" id="UP000250369"/>
    </source>
</evidence>
<dbReference type="Pfam" id="PF00561">
    <property type="entry name" value="Abhydrolase_1"/>
    <property type="match status" value="1"/>
</dbReference>
<dbReference type="OrthoDB" id="9796770at2"/>
<dbReference type="InterPro" id="IPR000073">
    <property type="entry name" value="AB_hydrolase_1"/>
</dbReference>
<evidence type="ECO:0000313" key="3">
    <source>
        <dbReference type="EMBL" id="RAV16671.1"/>
    </source>
</evidence>
<dbReference type="GO" id="GO:0016787">
    <property type="term" value="F:hydrolase activity"/>
    <property type="evidence" value="ECO:0007669"/>
    <property type="project" value="UniProtKB-KW"/>
</dbReference>
<accession>A0A329M9K8</accession>
<dbReference type="Proteomes" id="UP000250369">
    <property type="component" value="Unassembled WGS sequence"/>
</dbReference>
<feature type="domain" description="AB hydrolase-1" evidence="2">
    <location>
        <begin position="53"/>
        <end position="268"/>
    </location>
</feature>
<dbReference type="InterPro" id="IPR050266">
    <property type="entry name" value="AB_hydrolase_sf"/>
</dbReference>
<organism evidence="3 4">
    <name type="scientific">Paenibacillus contaminans</name>
    <dbReference type="NCBI Taxonomy" id="450362"/>
    <lineage>
        <taxon>Bacteria</taxon>
        <taxon>Bacillati</taxon>
        <taxon>Bacillota</taxon>
        <taxon>Bacilli</taxon>
        <taxon>Bacillales</taxon>
        <taxon>Paenibacillaceae</taxon>
        <taxon>Paenibacillus</taxon>
    </lineage>
</organism>
<dbReference type="SUPFAM" id="SSF53474">
    <property type="entry name" value="alpha/beta-Hydrolases"/>
    <property type="match status" value="1"/>
</dbReference>
<keyword evidence="1 3" id="KW-0378">Hydrolase</keyword>